<dbReference type="Proteomes" id="UP001321477">
    <property type="component" value="Chromosome"/>
</dbReference>
<accession>A0ABN6YEV1</accession>
<proteinExistence type="predicted"/>
<dbReference type="EMBL" id="AP027734">
    <property type="protein sequence ID" value="BDZ55494.1"/>
    <property type="molecule type" value="Genomic_DNA"/>
</dbReference>
<evidence type="ECO:0000313" key="1">
    <source>
        <dbReference type="EMBL" id="BDZ55494.1"/>
    </source>
</evidence>
<evidence type="ECO:0000313" key="2">
    <source>
        <dbReference type="Proteomes" id="UP001321477"/>
    </source>
</evidence>
<organism evidence="1 2">
    <name type="scientific">Agromyces marinus</name>
    <dbReference type="NCBI Taxonomy" id="1389020"/>
    <lineage>
        <taxon>Bacteria</taxon>
        <taxon>Bacillati</taxon>
        <taxon>Actinomycetota</taxon>
        <taxon>Actinomycetes</taxon>
        <taxon>Micrococcales</taxon>
        <taxon>Microbacteriaceae</taxon>
        <taxon>Agromyces</taxon>
    </lineage>
</organism>
<gene>
    <name evidence="1" type="ORF">GCM10025870_25670</name>
</gene>
<sequence length="39" mass="4240">MFTTVVPFSAGGETLDDETVEEFGLLADAILSTFRWSGE</sequence>
<protein>
    <submittedName>
        <fullName evidence="1">Uncharacterized protein</fullName>
    </submittedName>
</protein>
<keyword evidence="2" id="KW-1185">Reference proteome</keyword>
<reference evidence="2" key="1">
    <citation type="journal article" date="2019" name="Int. J. Syst. Evol. Microbiol.">
        <title>The Global Catalogue of Microorganisms (GCM) 10K type strain sequencing project: providing services to taxonomists for standard genome sequencing and annotation.</title>
        <authorList>
            <consortium name="The Broad Institute Genomics Platform"/>
            <consortium name="The Broad Institute Genome Sequencing Center for Infectious Disease"/>
            <person name="Wu L."/>
            <person name="Ma J."/>
        </authorList>
    </citation>
    <scope>NUCLEOTIDE SEQUENCE [LARGE SCALE GENOMIC DNA]</scope>
    <source>
        <strain evidence="2">NBRC 109019</strain>
    </source>
</reference>
<name>A0ABN6YEV1_9MICO</name>